<keyword evidence="1" id="KW-0067">ATP-binding</keyword>
<keyword evidence="1" id="KW-0378">Hydrolase</keyword>
<dbReference type="PANTHER" id="PTHR47642:SF6">
    <property type="entry name" value="ATP-DEPENDENT DNA HELICASE"/>
    <property type="match status" value="1"/>
</dbReference>
<dbReference type="CDD" id="cd18809">
    <property type="entry name" value="SF1_C_RecD"/>
    <property type="match status" value="1"/>
</dbReference>
<dbReference type="InterPro" id="IPR051055">
    <property type="entry name" value="PIF1_helicase"/>
</dbReference>
<comment type="caution">
    <text evidence="1">The sequence shown here is derived from an EMBL/GenBank/DDBJ whole genome shotgun (WGS) entry which is preliminary data.</text>
</comment>
<dbReference type="SUPFAM" id="SSF52540">
    <property type="entry name" value="P-loop containing nucleoside triphosphate hydrolases"/>
    <property type="match status" value="1"/>
</dbReference>
<dbReference type="Gene3D" id="3.40.50.300">
    <property type="entry name" value="P-loop containing nucleotide triphosphate hydrolases"/>
    <property type="match status" value="1"/>
</dbReference>
<evidence type="ECO:0000313" key="2">
    <source>
        <dbReference type="Proteomes" id="UP000478052"/>
    </source>
</evidence>
<evidence type="ECO:0000313" key="1">
    <source>
        <dbReference type="EMBL" id="KAF0707356.1"/>
    </source>
</evidence>
<dbReference type="InterPro" id="IPR027417">
    <property type="entry name" value="P-loop_NTPase"/>
</dbReference>
<proteinExistence type="predicted"/>
<organism evidence="1 2">
    <name type="scientific">Aphis craccivora</name>
    <name type="common">Cowpea aphid</name>
    <dbReference type="NCBI Taxonomy" id="307492"/>
    <lineage>
        <taxon>Eukaryota</taxon>
        <taxon>Metazoa</taxon>
        <taxon>Ecdysozoa</taxon>
        <taxon>Arthropoda</taxon>
        <taxon>Hexapoda</taxon>
        <taxon>Insecta</taxon>
        <taxon>Pterygota</taxon>
        <taxon>Neoptera</taxon>
        <taxon>Paraneoptera</taxon>
        <taxon>Hemiptera</taxon>
        <taxon>Sternorrhyncha</taxon>
        <taxon>Aphidomorpha</taxon>
        <taxon>Aphidoidea</taxon>
        <taxon>Aphididae</taxon>
        <taxon>Aphidini</taxon>
        <taxon>Aphis</taxon>
        <taxon>Aphis</taxon>
    </lineage>
</organism>
<protein>
    <submittedName>
        <fullName evidence="1">ATP-dependent DNA helicase PIF1-like</fullName>
    </submittedName>
</protein>
<name>A0A6G0VSY7_APHCR</name>
<dbReference type="GO" id="GO:0004386">
    <property type="term" value="F:helicase activity"/>
    <property type="evidence" value="ECO:0007669"/>
    <property type="project" value="UniProtKB-KW"/>
</dbReference>
<dbReference type="PANTHER" id="PTHR47642">
    <property type="entry name" value="ATP-DEPENDENT DNA HELICASE"/>
    <property type="match status" value="1"/>
</dbReference>
<sequence>MNRRVLNSMNQVSFISEAIDTSTKRSNIESAKKLPRQKTMAKYMVIANISTEDSVVNGAIGELMQINKGQTAGGKEVAKRVWIKFDELDVGSLTRQKIKNKLNPEGEHTDDMCKMQLPLVEALALTVHKSQGATYQSIAFHIPQKFFKCSMLYVGCSRATSAQGLRIDYFPEKPPKLSANVEYEMCRLRTPSSHINADIVLVQSKVMFFQETGSKSTDTYTIKNHTECCRIDSIHANGKSCSICFVGESINHKEIICSTTLLQDQKKKTLN</sequence>
<accession>A0A6G0VSY7</accession>
<keyword evidence="2" id="KW-1185">Reference proteome</keyword>
<reference evidence="1 2" key="1">
    <citation type="submission" date="2019-08" db="EMBL/GenBank/DDBJ databases">
        <title>Whole genome of Aphis craccivora.</title>
        <authorList>
            <person name="Voronova N.V."/>
            <person name="Shulinski R.S."/>
            <person name="Bandarenka Y.V."/>
            <person name="Zhorov D.G."/>
            <person name="Warner D."/>
        </authorList>
    </citation>
    <scope>NUCLEOTIDE SEQUENCE [LARGE SCALE GENOMIC DNA]</scope>
    <source>
        <strain evidence="1">180601</strain>
        <tissue evidence="1">Whole Body</tissue>
    </source>
</reference>
<dbReference type="Proteomes" id="UP000478052">
    <property type="component" value="Unassembled WGS sequence"/>
</dbReference>
<dbReference type="AlphaFoldDB" id="A0A6G0VSY7"/>
<keyword evidence="1" id="KW-0347">Helicase</keyword>
<gene>
    <name evidence="1" type="ORF">FWK35_00035748</name>
</gene>
<dbReference type="OrthoDB" id="6616634at2759"/>
<dbReference type="EMBL" id="VUJU01012575">
    <property type="protein sequence ID" value="KAF0707356.1"/>
    <property type="molecule type" value="Genomic_DNA"/>
</dbReference>
<keyword evidence="1" id="KW-0547">Nucleotide-binding</keyword>